<evidence type="ECO:0000259" key="4">
    <source>
        <dbReference type="Pfam" id="PF07969"/>
    </source>
</evidence>
<protein>
    <recommendedName>
        <fullName evidence="3">Dihydroorotase</fullName>
        <shortName evidence="3">DHOase</shortName>
        <ecNumber evidence="3">3.5.2.3</ecNumber>
    </recommendedName>
</protein>
<dbReference type="SUPFAM" id="SSF51556">
    <property type="entry name" value="Metallo-dependent hydrolases"/>
    <property type="match status" value="1"/>
</dbReference>
<dbReference type="SUPFAM" id="SSF51338">
    <property type="entry name" value="Composite domain of metallo-dependent hydrolases"/>
    <property type="match status" value="1"/>
</dbReference>
<dbReference type="RefSeq" id="WP_418158518.1">
    <property type="nucleotide sequence ID" value="NZ_JBBLZC010000004.1"/>
</dbReference>
<evidence type="ECO:0000259" key="5">
    <source>
        <dbReference type="Pfam" id="PF12890"/>
    </source>
</evidence>
<dbReference type="Gene3D" id="3.20.20.140">
    <property type="entry name" value="Metal-dependent hydrolases"/>
    <property type="match status" value="1"/>
</dbReference>
<sequence length="434" mass="46022">MIRPVLIVNARLLDPASGLDAKGGLLAVGGRIAEVGPAVTAAMAPGGAEVIDAKGLCLAPGLVDMRVQLGEPGAEHKERIDSGALAAAAGGVTSMAVLPNTDPPIDDPAMVEFVARRARQVKLGKVYPYAAITKRIEGEELAEIGLLKAAGAVAFTDGERALANARVMRRALAYAACFDALIVQHPEEPTLAEHGVMNEGPLASRLGLAGISPAAEAIMVERDLRLLELSDSARLHFAHVSTREAIQAIRAAKARGLRVTCDTAPHYLALNELEVEGYRTFAKVSPPLRSEDDRRAVVEGLKDGTIDAIASDHCPQDQDSKRLPFAQAAFGVIGVQTMLPVCLRLFHEGELGLLPLLRTMTEAPARILGLEAGRLQKGAPADLVLFDPEAPWKITEASLKSLSKNTAFEGRLVEGRVVRTLVDGRTVFHDEAVA</sequence>
<feature type="active site" evidence="3">
    <location>
        <position position="312"/>
    </location>
</feature>
<dbReference type="EC" id="3.5.2.3" evidence="3"/>
<dbReference type="HAMAP" id="MF_00220_B">
    <property type="entry name" value="PyrC_classI_B"/>
    <property type="match status" value="1"/>
</dbReference>
<feature type="domain" description="Amidohydrolase 3" evidence="4">
    <location>
        <begin position="301"/>
        <end position="428"/>
    </location>
</feature>
<dbReference type="InterPro" id="IPR013108">
    <property type="entry name" value="Amidohydro_3"/>
</dbReference>
<reference evidence="6 7" key="1">
    <citation type="submission" date="2024-01" db="EMBL/GenBank/DDBJ databases">
        <title>Multi-omics insights into the function and evolution of sodium benzoate biodegradation pathways in Benzoatithermus flavus gen. nov., sp. nov. from hot spring.</title>
        <authorList>
            <person name="Hu C.-J."/>
            <person name="Li W.-J."/>
        </authorList>
    </citation>
    <scope>NUCLEOTIDE SEQUENCE [LARGE SCALE GENOMIC DNA]</scope>
    <source>
        <strain evidence="6 7">SYSU G07066</strain>
    </source>
</reference>
<name>A0ABU8XNA3_9PROT</name>
<comment type="similarity">
    <text evidence="3">Belongs to the metallo-dependent hydrolases superfamily. DHOase family. Class I DHOase subfamily.</text>
</comment>
<feature type="binding site" evidence="3">
    <location>
        <position position="100"/>
    </location>
    <ligand>
        <name>substrate</name>
    </ligand>
</feature>
<evidence type="ECO:0000313" key="7">
    <source>
        <dbReference type="Proteomes" id="UP001375743"/>
    </source>
</evidence>
<accession>A0ABU8XNA3</accession>
<feature type="binding site" evidence="3">
    <location>
        <position position="312"/>
    </location>
    <ligand>
        <name>Zn(2+)</name>
        <dbReference type="ChEBI" id="CHEBI:29105"/>
        <label>1</label>
    </ligand>
</feature>
<dbReference type="InterPro" id="IPR011059">
    <property type="entry name" value="Metal-dep_hydrolase_composite"/>
</dbReference>
<dbReference type="PANTHER" id="PTHR43668:SF2">
    <property type="entry name" value="ALLANTOINASE"/>
    <property type="match status" value="1"/>
</dbReference>
<dbReference type="InterPro" id="IPR032466">
    <property type="entry name" value="Metal_Hydrolase"/>
</dbReference>
<dbReference type="CDD" id="cd01317">
    <property type="entry name" value="DHOase_IIa"/>
    <property type="match status" value="1"/>
</dbReference>
<keyword evidence="2 3" id="KW-0665">Pyrimidine biosynthesis</keyword>
<feature type="binding site" evidence="3">
    <location>
        <position position="185"/>
    </location>
    <ligand>
        <name>Zn(2+)</name>
        <dbReference type="ChEBI" id="CHEBI:29105"/>
        <label>2</label>
    </ligand>
</feature>
<dbReference type="Gene3D" id="2.30.40.10">
    <property type="entry name" value="Urease, subunit C, domain 1"/>
    <property type="match status" value="1"/>
</dbReference>
<dbReference type="Pfam" id="PF12890">
    <property type="entry name" value="DHOase"/>
    <property type="match status" value="1"/>
</dbReference>
<feature type="domain" description="Dihydroorotase catalytic" evidence="5">
    <location>
        <begin position="58"/>
        <end position="244"/>
    </location>
</feature>
<dbReference type="InterPro" id="IPR024403">
    <property type="entry name" value="DHOase_cat"/>
</dbReference>
<comment type="caution">
    <text evidence="6">The sequence shown here is derived from an EMBL/GenBank/DDBJ whole genome shotgun (WGS) entry which is preliminary data.</text>
</comment>
<dbReference type="InterPro" id="IPR004722">
    <property type="entry name" value="DHOase"/>
</dbReference>
<dbReference type="Pfam" id="PF07969">
    <property type="entry name" value="Amidohydro_3"/>
    <property type="match status" value="1"/>
</dbReference>
<evidence type="ECO:0000313" key="6">
    <source>
        <dbReference type="EMBL" id="MEK0082672.1"/>
    </source>
</evidence>
<organism evidence="6 7">
    <name type="scientific">Benzoatithermus flavus</name>
    <dbReference type="NCBI Taxonomy" id="3108223"/>
    <lineage>
        <taxon>Bacteria</taxon>
        <taxon>Pseudomonadati</taxon>
        <taxon>Pseudomonadota</taxon>
        <taxon>Alphaproteobacteria</taxon>
        <taxon>Geminicoccales</taxon>
        <taxon>Geminicoccaceae</taxon>
        <taxon>Benzoatithermus</taxon>
    </lineage>
</organism>
<dbReference type="InterPro" id="IPR050138">
    <property type="entry name" value="DHOase/Allantoinase_Hydrolase"/>
</dbReference>
<keyword evidence="3 6" id="KW-0378">Hydrolase</keyword>
<evidence type="ECO:0000256" key="3">
    <source>
        <dbReference type="HAMAP-Rule" id="MF_00220"/>
    </source>
</evidence>
<dbReference type="PANTHER" id="PTHR43668">
    <property type="entry name" value="ALLANTOINASE"/>
    <property type="match status" value="1"/>
</dbReference>
<comment type="caution">
    <text evidence="3">Lacks conserved residue(s) required for the propagation of feature annotation.</text>
</comment>
<feature type="binding site" evidence="3">
    <location>
        <begin position="330"/>
        <end position="331"/>
    </location>
    <ligand>
        <name>substrate</name>
    </ligand>
</feature>
<proteinExistence type="inferred from homology"/>
<evidence type="ECO:0000256" key="1">
    <source>
        <dbReference type="ARBA" id="ARBA00022833"/>
    </source>
</evidence>
<keyword evidence="7" id="KW-1185">Reference proteome</keyword>
<dbReference type="NCBIfam" id="TIGR00857">
    <property type="entry name" value="pyrC_multi"/>
    <property type="match status" value="1"/>
</dbReference>
<dbReference type="EMBL" id="JBBLZC010000004">
    <property type="protein sequence ID" value="MEK0082672.1"/>
    <property type="molecule type" value="Genomic_DNA"/>
</dbReference>
<dbReference type="GO" id="GO:0004151">
    <property type="term" value="F:dihydroorotase activity"/>
    <property type="evidence" value="ECO:0007669"/>
    <property type="project" value="UniProtKB-EC"/>
</dbReference>
<feature type="binding site" evidence="3">
    <location>
        <position position="239"/>
    </location>
    <ligand>
        <name>Zn(2+)</name>
        <dbReference type="ChEBI" id="CHEBI:29105"/>
        <label>2</label>
    </ligand>
</feature>
<comment type="pathway">
    <text evidence="3">Pyrimidine metabolism; UMP biosynthesis via de novo pathway; (S)-dihydroorotate from bicarbonate: step 3/3.</text>
</comment>
<dbReference type="Proteomes" id="UP001375743">
    <property type="component" value="Unassembled WGS sequence"/>
</dbReference>
<keyword evidence="3" id="KW-0479">Metal-binding</keyword>
<keyword evidence="1 3" id="KW-0862">Zinc</keyword>
<comment type="cofactor">
    <cofactor evidence="3">
        <name>Zn(2+)</name>
        <dbReference type="ChEBI" id="CHEBI:29105"/>
    </cofactor>
    <text evidence="3">Binds 2 Zn(2+) ions per subunit.</text>
</comment>
<evidence type="ECO:0000256" key="2">
    <source>
        <dbReference type="ARBA" id="ARBA00022975"/>
    </source>
</evidence>
<gene>
    <name evidence="3 6" type="primary">pyrC</name>
    <name evidence="6" type="ORF">U1T56_05895</name>
</gene>
<comment type="function">
    <text evidence="3">Catalyzes the reversible cyclization of carbamoyl aspartate to dihydroorotate.</text>
</comment>
<comment type="catalytic activity">
    <reaction evidence="3">
        <text>(S)-dihydroorotate + H2O = N-carbamoyl-L-aspartate + H(+)</text>
        <dbReference type="Rhea" id="RHEA:24296"/>
        <dbReference type="ChEBI" id="CHEBI:15377"/>
        <dbReference type="ChEBI" id="CHEBI:15378"/>
        <dbReference type="ChEBI" id="CHEBI:30864"/>
        <dbReference type="ChEBI" id="CHEBI:32814"/>
        <dbReference type="EC" id="3.5.2.3"/>
    </reaction>
</comment>